<sequence length="260" mass="28044">MKASIAASAAILFAAASAQPSVKRQSDPTTIHNAVVNWQTDTGLVSGFVDSVQGYLSSGDNAGFLFAAGHAYNSENDELTWKGMLDNGLCRTGDVNYDPVCANAIAIANNELVNKDTFGTVVLLLKEMGTSGLSIAAQNQYGINCGSAFVGGRCYNVLPAIGTYFTYAAYELCTFLASSTAWGIFAWCKEDGFVQSIFRQVQSHLQAMGYTMRSVFYDEKPVMKIAPPKGELIAYFNTSGEAELWLEGGRLWPSTQDQPE</sequence>
<organism evidence="2 3">
    <name type="scientific">Friedmanniomyces endolithicus</name>
    <dbReference type="NCBI Taxonomy" id="329885"/>
    <lineage>
        <taxon>Eukaryota</taxon>
        <taxon>Fungi</taxon>
        <taxon>Dikarya</taxon>
        <taxon>Ascomycota</taxon>
        <taxon>Pezizomycotina</taxon>
        <taxon>Dothideomycetes</taxon>
        <taxon>Dothideomycetidae</taxon>
        <taxon>Mycosphaerellales</taxon>
        <taxon>Teratosphaeriaceae</taxon>
        <taxon>Friedmanniomyces</taxon>
    </lineage>
</organism>
<gene>
    <name evidence="2" type="ORF">B0A54_14663</name>
</gene>
<accession>A0A4U0UFS3</accession>
<evidence type="ECO:0000313" key="2">
    <source>
        <dbReference type="EMBL" id="TKA33486.1"/>
    </source>
</evidence>
<evidence type="ECO:0000256" key="1">
    <source>
        <dbReference type="SAM" id="SignalP"/>
    </source>
</evidence>
<proteinExistence type="predicted"/>
<dbReference type="Proteomes" id="UP000310066">
    <property type="component" value="Unassembled WGS sequence"/>
</dbReference>
<comment type="caution">
    <text evidence="2">The sequence shown here is derived from an EMBL/GenBank/DDBJ whole genome shotgun (WGS) entry which is preliminary data.</text>
</comment>
<dbReference type="EMBL" id="NAJP01000085">
    <property type="protein sequence ID" value="TKA33486.1"/>
    <property type="molecule type" value="Genomic_DNA"/>
</dbReference>
<name>A0A4U0UFS3_9PEZI</name>
<protein>
    <submittedName>
        <fullName evidence="2">Uncharacterized protein</fullName>
    </submittedName>
</protein>
<evidence type="ECO:0000313" key="3">
    <source>
        <dbReference type="Proteomes" id="UP000310066"/>
    </source>
</evidence>
<keyword evidence="1" id="KW-0732">Signal</keyword>
<feature type="signal peptide" evidence="1">
    <location>
        <begin position="1"/>
        <end position="18"/>
    </location>
</feature>
<dbReference type="AlphaFoldDB" id="A0A4U0UFS3"/>
<feature type="chain" id="PRO_5020695149" evidence="1">
    <location>
        <begin position="19"/>
        <end position="260"/>
    </location>
</feature>
<dbReference type="OrthoDB" id="2117996at2759"/>
<reference evidence="2 3" key="1">
    <citation type="submission" date="2017-03" db="EMBL/GenBank/DDBJ databases">
        <title>Genomes of endolithic fungi from Antarctica.</title>
        <authorList>
            <person name="Coleine C."/>
            <person name="Masonjones S."/>
            <person name="Stajich J.E."/>
        </authorList>
    </citation>
    <scope>NUCLEOTIDE SEQUENCE [LARGE SCALE GENOMIC DNA]</scope>
    <source>
        <strain evidence="2 3">CCFEE 5311</strain>
    </source>
</reference>